<protein>
    <submittedName>
        <fullName evidence="9">SH3 domain protein</fullName>
    </submittedName>
</protein>
<dbReference type="GO" id="GO:0016020">
    <property type="term" value="C:membrane"/>
    <property type="evidence" value="ECO:0007669"/>
    <property type="project" value="UniProtKB-SubCell"/>
</dbReference>
<dbReference type="SMART" id="SM00287">
    <property type="entry name" value="SH3b"/>
    <property type="match status" value="1"/>
</dbReference>
<evidence type="ECO:0000256" key="5">
    <source>
        <dbReference type="ARBA" id="ARBA00023136"/>
    </source>
</evidence>
<feature type="domain" description="SH3b" evidence="8">
    <location>
        <begin position="41"/>
        <end position="105"/>
    </location>
</feature>
<evidence type="ECO:0000259" key="8">
    <source>
        <dbReference type="PROSITE" id="PS51781"/>
    </source>
</evidence>
<evidence type="ECO:0000256" key="7">
    <source>
        <dbReference type="SAM" id="Phobius"/>
    </source>
</evidence>
<comment type="caution">
    <text evidence="9">The sequence shown here is derived from an EMBL/GenBank/DDBJ whole genome shotgun (WGS) entry which is preliminary data.</text>
</comment>
<keyword evidence="5 7" id="KW-0472">Membrane</keyword>
<dbReference type="AlphaFoldDB" id="A0A521G438"/>
<comment type="subcellular location">
    <subcellularLocation>
        <location evidence="1">Membrane</location>
        <topology evidence="1">Single-pass membrane protein</topology>
    </subcellularLocation>
</comment>
<evidence type="ECO:0000313" key="9">
    <source>
        <dbReference type="EMBL" id="TAA75788.1"/>
    </source>
</evidence>
<evidence type="ECO:0000256" key="3">
    <source>
        <dbReference type="ARBA" id="ARBA00022729"/>
    </source>
</evidence>
<dbReference type="EMBL" id="NQJD01000003">
    <property type="protein sequence ID" value="TAA75788.1"/>
    <property type="molecule type" value="Genomic_DNA"/>
</dbReference>
<reference evidence="9" key="1">
    <citation type="submission" date="2017-07" db="EMBL/GenBank/DDBJ databases">
        <title>The cable genome - Insights into the physiology and evolution of filamentous bacteria capable of sulfide oxidation via long distance electron transfer.</title>
        <authorList>
            <person name="Thorup C."/>
            <person name="Bjerg J.T."/>
            <person name="Schreiber L."/>
            <person name="Nielsen L.P."/>
            <person name="Kjeldsen K.U."/>
            <person name="Boesen T."/>
            <person name="Boggild A."/>
            <person name="Meysman F."/>
            <person name="Geelhoed J."/>
            <person name="Schramm A."/>
        </authorList>
    </citation>
    <scope>NUCLEOTIDE SEQUENCE [LARGE SCALE GENOMIC DNA]</scope>
    <source>
        <strain evidence="9">GS</strain>
    </source>
</reference>
<proteinExistence type="predicted"/>
<keyword evidence="6" id="KW-0175">Coiled coil</keyword>
<keyword evidence="2 7" id="KW-0812">Transmembrane</keyword>
<evidence type="ECO:0000256" key="1">
    <source>
        <dbReference type="ARBA" id="ARBA00004167"/>
    </source>
</evidence>
<evidence type="ECO:0000256" key="6">
    <source>
        <dbReference type="SAM" id="Coils"/>
    </source>
</evidence>
<keyword evidence="10" id="KW-1185">Reference proteome</keyword>
<dbReference type="Proteomes" id="UP000316238">
    <property type="component" value="Unassembled WGS sequence"/>
</dbReference>
<accession>A0A521G438</accession>
<evidence type="ECO:0000313" key="10">
    <source>
        <dbReference type="Proteomes" id="UP000316238"/>
    </source>
</evidence>
<feature type="transmembrane region" description="Helical" evidence="7">
    <location>
        <begin position="169"/>
        <end position="186"/>
    </location>
</feature>
<evidence type="ECO:0000256" key="4">
    <source>
        <dbReference type="ARBA" id="ARBA00022989"/>
    </source>
</evidence>
<feature type="coiled-coil region" evidence="6">
    <location>
        <begin position="111"/>
        <end position="138"/>
    </location>
</feature>
<dbReference type="Pfam" id="PF08239">
    <property type="entry name" value="SH3_3"/>
    <property type="match status" value="1"/>
</dbReference>
<keyword evidence="3" id="KW-0732">Signal</keyword>
<gene>
    <name evidence="9" type="ORF">CDV28_10327</name>
</gene>
<dbReference type="InterPro" id="IPR016476">
    <property type="entry name" value="SH3_dom_pro"/>
</dbReference>
<dbReference type="Gene3D" id="2.30.30.40">
    <property type="entry name" value="SH3 Domains"/>
    <property type="match status" value="1"/>
</dbReference>
<name>A0A521G438_9BACT</name>
<dbReference type="NCBIfam" id="TIGR04211">
    <property type="entry name" value="SH3_and_anchor"/>
    <property type="match status" value="1"/>
</dbReference>
<sequence>MNRGNCAAHLFLERAVLTAGPRRLFPLLVAAALLMPVLAVAENLFVSANIDVPVRRGAGEQYKIIKMVKVSDRAELIEEKNGWAKVRFQDGVDGWLPKLLLTPIAPPVEDIKKLRTENEQIQRKNSELSMELSALKEHQDGEGDKLAACISDQNAIKAERRAAEDAGKALWFLSGGGVLLLGWLLGRLSHSPQRKKSSLR</sequence>
<dbReference type="PROSITE" id="PS51781">
    <property type="entry name" value="SH3B"/>
    <property type="match status" value="1"/>
</dbReference>
<dbReference type="InterPro" id="IPR003646">
    <property type="entry name" value="SH3-like_bac-type"/>
</dbReference>
<organism evidence="9 10">
    <name type="scientific">Candidatus Electronema aureum</name>
    <dbReference type="NCBI Taxonomy" id="2005002"/>
    <lineage>
        <taxon>Bacteria</taxon>
        <taxon>Pseudomonadati</taxon>
        <taxon>Thermodesulfobacteriota</taxon>
        <taxon>Desulfobulbia</taxon>
        <taxon>Desulfobulbales</taxon>
        <taxon>Desulfobulbaceae</taxon>
        <taxon>Candidatus Electronema</taxon>
    </lineage>
</organism>
<evidence type="ECO:0000256" key="2">
    <source>
        <dbReference type="ARBA" id="ARBA00022692"/>
    </source>
</evidence>
<keyword evidence="4 7" id="KW-1133">Transmembrane helix</keyword>